<dbReference type="PANTHER" id="PTHR30168">
    <property type="entry name" value="PUTATIVE MEMBRANE PROTEIN YPFJ"/>
    <property type="match status" value="1"/>
</dbReference>
<comment type="caution">
    <text evidence="6">The sequence shown here is derived from an EMBL/GenBank/DDBJ whole genome shotgun (WGS) entry which is preliminary data.</text>
</comment>
<keyword evidence="3" id="KW-1133">Transmembrane helix</keyword>
<feature type="region of interest" description="Disordered" evidence="5">
    <location>
        <begin position="1"/>
        <end position="52"/>
    </location>
</feature>
<feature type="compositionally biased region" description="Basic and acidic residues" evidence="5">
    <location>
        <begin position="237"/>
        <end position="247"/>
    </location>
</feature>
<evidence type="ECO:0000256" key="2">
    <source>
        <dbReference type="ARBA" id="ARBA00022692"/>
    </source>
</evidence>
<dbReference type="Pfam" id="PF04228">
    <property type="entry name" value="Zn_peptidase"/>
    <property type="match status" value="1"/>
</dbReference>
<keyword evidence="4" id="KW-0472">Membrane</keyword>
<protein>
    <submittedName>
        <fullName evidence="6">Neutral zinc metallopeptidase</fullName>
    </submittedName>
</protein>
<dbReference type="RefSeq" id="WP_379868183.1">
    <property type="nucleotide sequence ID" value="NZ_JBHTBH010000001.1"/>
</dbReference>
<sequence length="281" mass="30560">MSISAVLDDGDHRADGAGADGVRPAQAGLREPAEGDDVPSEPPRTEGDVLGDNPLYQSGEMARVDCPAPRLDAYDDASMEAFLHKITDCLDQGWREQFGDTGMAFEAPNRIYWYASGQSPCGRYPVEGTAAFYCRANKGLYLGVDDIVASSADSGEPETYTFLLSHEYAHHVQGEAGILDYYHAARGTAGDAEERAAWTRRSELQANCLGGAFVGAIADSFPIGGDEHANILEDAERRSDYDAEQRTHGSPANGRMWTEHGMDRRDPAACNTWQAREHLVE</sequence>
<reference evidence="7" key="1">
    <citation type="journal article" date="2019" name="Int. J. Syst. Evol. Microbiol.">
        <title>The Global Catalogue of Microorganisms (GCM) 10K type strain sequencing project: providing services to taxonomists for standard genome sequencing and annotation.</title>
        <authorList>
            <consortium name="The Broad Institute Genomics Platform"/>
            <consortium name="The Broad Institute Genome Sequencing Center for Infectious Disease"/>
            <person name="Wu L."/>
            <person name="Ma J."/>
        </authorList>
    </citation>
    <scope>NUCLEOTIDE SEQUENCE [LARGE SCALE GENOMIC DNA]</scope>
    <source>
        <strain evidence="7">CGMCC 4.7382</strain>
    </source>
</reference>
<keyword evidence="2" id="KW-0812">Transmembrane</keyword>
<evidence type="ECO:0000313" key="7">
    <source>
        <dbReference type="Proteomes" id="UP001596540"/>
    </source>
</evidence>
<evidence type="ECO:0000256" key="3">
    <source>
        <dbReference type="ARBA" id="ARBA00022989"/>
    </source>
</evidence>
<feature type="region of interest" description="Disordered" evidence="5">
    <location>
        <begin position="237"/>
        <end position="259"/>
    </location>
</feature>
<proteinExistence type="predicted"/>
<evidence type="ECO:0000313" key="6">
    <source>
        <dbReference type="EMBL" id="MFC7326420.1"/>
    </source>
</evidence>
<evidence type="ECO:0000256" key="5">
    <source>
        <dbReference type="SAM" id="MobiDB-lite"/>
    </source>
</evidence>
<evidence type="ECO:0000256" key="4">
    <source>
        <dbReference type="ARBA" id="ARBA00023136"/>
    </source>
</evidence>
<evidence type="ECO:0000256" key="1">
    <source>
        <dbReference type="ARBA" id="ARBA00004167"/>
    </source>
</evidence>
<accession>A0ABW2KAG7</accession>
<dbReference type="PANTHER" id="PTHR30168:SF0">
    <property type="entry name" value="INNER MEMBRANE PROTEIN"/>
    <property type="match status" value="1"/>
</dbReference>
<keyword evidence="7" id="KW-1185">Reference proteome</keyword>
<dbReference type="InterPro" id="IPR007343">
    <property type="entry name" value="Uncharacterised_pept_Zn_put"/>
</dbReference>
<organism evidence="6 7">
    <name type="scientific">Marinactinospora rubrisoli</name>
    <dbReference type="NCBI Taxonomy" id="2715399"/>
    <lineage>
        <taxon>Bacteria</taxon>
        <taxon>Bacillati</taxon>
        <taxon>Actinomycetota</taxon>
        <taxon>Actinomycetes</taxon>
        <taxon>Streptosporangiales</taxon>
        <taxon>Nocardiopsidaceae</taxon>
        <taxon>Marinactinospora</taxon>
    </lineage>
</organism>
<comment type="subcellular location">
    <subcellularLocation>
        <location evidence="1">Membrane</location>
        <topology evidence="1">Single-pass membrane protein</topology>
    </subcellularLocation>
</comment>
<dbReference type="Proteomes" id="UP001596540">
    <property type="component" value="Unassembled WGS sequence"/>
</dbReference>
<gene>
    <name evidence="6" type="ORF">ACFQRF_01585</name>
</gene>
<name>A0ABW2KAG7_9ACTN</name>
<dbReference type="EMBL" id="JBHTBH010000001">
    <property type="protein sequence ID" value="MFC7326420.1"/>
    <property type="molecule type" value="Genomic_DNA"/>
</dbReference>